<proteinExistence type="predicted"/>
<sequence length="435" mass="50078">MDQWRWVPTKENPADRATKAMAIDDVWKIGSPFLVNDESTWPQQNIKPTSEEERVTLHAEERKLLDEDDYSDWRKLVRHGVVLKKFVQYVKDRTNFSANIRRSVSASRHSSLEKRKSVDKRSMLNKLVPFLDEKGILRSRSRLENIGAIPPSARNPILLQQKHRVTKLIVRDYHERSLHQADNVVVGNLRQEFWIIIEFAVLNNVKRCCQWCILHACKPIAPQMAPLPDYRAKPYSPTFLHTGVDYFGPFEVAVKRSTEKRWGVIFTCMSTRAVHLELACKLDTDAFLVCLRNFQHRRGKIGYLYSDNGTNFVGAEKQMQNLHRPTAVQVGATPFKALLGQMEKEYIPTLLKRDKWTGKTEPLKEDDIVVITDDNAPPGRWLKGRIVKVNRAPDDQVRSVEISTVNGIVKRPAIKVAPVDIIGKEHLLQTRVPKR</sequence>
<dbReference type="InterPro" id="IPR036397">
    <property type="entry name" value="RNaseH_sf"/>
</dbReference>
<dbReference type="GO" id="GO:0003676">
    <property type="term" value="F:nucleic acid binding"/>
    <property type="evidence" value="ECO:0007669"/>
    <property type="project" value="InterPro"/>
</dbReference>
<name>A0A182RLZ3_ANOFN</name>
<dbReference type="VEuPathDB" id="VectorBase:AFUN2_008286"/>
<dbReference type="EnsemblMetazoa" id="AFUN007265-RA">
    <property type="protein sequence ID" value="AFUN007265-PA"/>
    <property type="gene ID" value="AFUN007265"/>
</dbReference>
<protein>
    <submittedName>
        <fullName evidence="2">DUF5641 domain-containing protein</fullName>
    </submittedName>
</protein>
<dbReference type="PANTHER" id="PTHR47331:SF1">
    <property type="entry name" value="GAG-LIKE PROTEIN"/>
    <property type="match status" value="1"/>
</dbReference>
<dbReference type="Pfam" id="PF18701">
    <property type="entry name" value="DUF5641"/>
    <property type="match status" value="1"/>
</dbReference>
<dbReference type="AlphaFoldDB" id="A0A182RLZ3"/>
<dbReference type="PANTHER" id="PTHR47331">
    <property type="entry name" value="PHD-TYPE DOMAIN-CONTAINING PROTEIN"/>
    <property type="match status" value="1"/>
</dbReference>
<dbReference type="Gene3D" id="3.30.420.10">
    <property type="entry name" value="Ribonuclease H-like superfamily/Ribonuclease H"/>
    <property type="match status" value="1"/>
</dbReference>
<dbReference type="InterPro" id="IPR040676">
    <property type="entry name" value="DUF5641"/>
</dbReference>
<organism evidence="2">
    <name type="scientific">Anopheles funestus</name>
    <name type="common">African malaria mosquito</name>
    <dbReference type="NCBI Taxonomy" id="62324"/>
    <lineage>
        <taxon>Eukaryota</taxon>
        <taxon>Metazoa</taxon>
        <taxon>Ecdysozoa</taxon>
        <taxon>Arthropoda</taxon>
        <taxon>Hexapoda</taxon>
        <taxon>Insecta</taxon>
        <taxon>Pterygota</taxon>
        <taxon>Neoptera</taxon>
        <taxon>Endopterygota</taxon>
        <taxon>Diptera</taxon>
        <taxon>Nematocera</taxon>
        <taxon>Culicoidea</taxon>
        <taxon>Culicidae</taxon>
        <taxon>Anophelinae</taxon>
        <taxon>Anopheles</taxon>
    </lineage>
</organism>
<feature type="domain" description="DUF5641" evidence="1">
    <location>
        <begin position="343"/>
        <end position="418"/>
    </location>
</feature>
<evidence type="ECO:0000259" key="1">
    <source>
        <dbReference type="Pfam" id="PF18701"/>
    </source>
</evidence>
<dbReference type="InterPro" id="IPR012337">
    <property type="entry name" value="RNaseH-like_sf"/>
</dbReference>
<reference evidence="2" key="1">
    <citation type="submission" date="2020-05" db="UniProtKB">
        <authorList>
            <consortium name="EnsemblMetazoa"/>
        </authorList>
    </citation>
    <scope>IDENTIFICATION</scope>
    <source>
        <strain evidence="2">FUMOZ</strain>
    </source>
</reference>
<accession>A0A182RLZ3</accession>
<dbReference type="STRING" id="62324.A0A182RLZ3"/>
<dbReference type="VEuPathDB" id="VectorBase:AFUN007265"/>
<evidence type="ECO:0000313" key="2">
    <source>
        <dbReference type="EnsemblMetazoa" id="AFUN007265-PA"/>
    </source>
</evidence>
<dbReference type="SUPFAM" id="SSF53098">
    <property type="entry name" value="Ribonuclease H-like"/>
    <property type="match status" value="1"/>
</dbReference>
<dbReference type="VEuPathDB" id="VectorBase:AFUN2_011049"/>